<dbReference type="PANTHER" id="PTHR30092">
    <property type="entry name" value="INNER MEMBRANE PROTEIN CRED"/>
    <property type="match status" value="1"/>
</dbReference>
<feature type="transmembrane region" description="Helical" evidence="1">
    <location>
        <begin position="568"/>
        <end position="586"/>
    </location>
</feature>
<dbReference type="Proteomes" id="UP000598971">
    <property type="component" value="Unassembled WGS sequence"/>
</dbReference>
<accession>A0A8J8JUC7</accession>
<dbReference type="PANTHER" id="PTHR30092:SF0">
    <property type="entry name" value="INNER MEMBRANE PROTEIN CRED"/>
    <property type="match status" value="1"/>
</dbReference>
<dbReference type="InterPro" id="IPR010364">
    <property type="entry name" value="Uncharacterised_IM_CreD"/>
</dbReference>
<protein>
    <submittedName>
        <fullName evidence="2">Cell envelope integrity protein CreD</fullName>
    </submittedName>
</protein>
<dbReference type="GO" id="GO:0005886">
    <property type="term" value="C:plasma membrane"/>
    <property type="evidence" value="ECO:0007669"/>
    <property type="project" value="TreeGrafter"/>
</dbReference>
<sequence>MNKIITGTHIAITIWLGTWLSLSIGVFAYVLYKDPVDAIIALIICAVLSALASIPALLILFFTVERIQACRISLFQKQTLLLSLLLCICLLYGLIIGFFTDIQGNELPDWDDFYYTTGGFTAALFIASAIAYGVQLQTIKQYFNISNFSTKQINTNMDNYQLEPQGPAANNKTLIKAIVTGILILVMLIPTLFVSGLVTERQQRQEEVVAEVSSKWSARQTISGPYIYLPYTTTEKTAEGKLIKHNEHLWLLPENLHVKSTITPEERPRSIYKVLLYKSNSTASGNFNIQLPEALDSAQIQFNAARICVGINDFKGIEQKLMLTANGTAVNLTAGLPANGIDTTTTGLSAPIQLTATDIGKNISFNMDIALKGSEQLHFLPLAGNSDFIVQSSWANPSFDGSVLPGERTINEDGFTAKWTFNNANLPFGTSISALNIGKEDLAFGVTMVQPADQYAKTTRSVKYAILFIGLTFCLFFIIEMMQKKPFHPVQYVLVGLALTIFYTLLLSISEFLLFDTAYLIAAVATILLITLYAKGHFASWKVAGIFAGILTALYGFIFILIRLEDTALLVGSIGLFAVLALVMYASRKVNWYNPSFQPAQTGLM</sequence>
<feature type="transmembrane region" description="Helical" evidence="1">
    <location>
        <begin position="12"/>
        <end position="32"/>
    </location>
</feature>
<comment type="caution">
    <text evidence="2">The sequence shown here is derived from an EMBL/GenBank/DDBJ whole genome shotgun (WGS) entry which is preliminary data.</text>
</comment>
<evidence type="ECO:0000313" key="2">
    <source>
        <dbReference type="EMBL" id="NNV55414.1"/>
    </source>
</evidence>
<keyword evidence="1" id="KW-1133">Transmembrane helix</keyword>
<evidence type="ECO:0000256" key="1">
    <source>
        <dbReference type="SAM" id="Phobius"/>
    </source>
</evidence>
<feature type="transmembrane region" description="Helical" evidence="1">
    <location>
        <begin position="38"/>
        <end position="60"/>
    </location>
</feature>
<name>A0A8J8JUC7_9BACT</name>
<evidence type="ECO:0000313" key="3">
    <source>
        <dbReference type="Proteomes" id="UP000598971"/>
    </source>
</evidence>
<organism evidence="2 3">
    <name type="scientific">Limnovirga soli</name>
    <dbReference type="NCBI Taxonomy" id="2656915"/>
    <lineage>
        <taxon>Bacteria</taxon>
        <taxon>Pseudomonadati</taxon>
        <taxon>Bacteroidota</taxon>
        <taxon>Chitinophagia</taxon>
        <taxon>Chitinophagales</taxon>
        <taxon>Chitinophagaceae</taxon>
        <taxon>Limnovirga</taxon>
    </lineage>
</organism>
<proteinExistence type="predicted"/>
<dbReference type="NCBIfam" id="NF008712">
    <property type="entry name" value="PRK11715.1-1"/>
    <property type="match status" value="1"/>
</dbReference>
<feature type="transmembrane region" description="Helical" evidence="1">
    <location>
        <begin position="112"/>
        <end position="134"/>
    </location>
</feature>
<dbReference type="EMBL" id="WHPF01000005">
    <property type="protein sequence ID" value="NNV55414.1"/>
    <property type="molecule type" value="Genomic_DNA"/>
</dbReference>
<dbReference type="RefSeq" id="WP_171607342.1">
    <property type="nucleotide sequence ID" value="NZ_WHPF01000005.1"/>
</dbReference>
<feature type="transmembrane region" description="Helical" evidence="1">
    <location>
        <begin position="80"/>
        <end position="100"/>
    </location>
</feature>
<feature type="transmembrane region" description="Helical" evidence="1">
    <location>
        <begin position="489"/>
        <end position="506"/>
    </location>
</feature>
<feature type="transmembrane region" description="Helical" evidence="1">
    <location>
        <begin position="464"/>
        <end position="482"/>
    </location>
</feature>
<dbReference type="AlphaFoldDB" id="A0A8J8JUC7"/>
<keyword evidence="1" id="KW-0812">Transmembrane</keyword>
<keyword evidence="3" id="KW-1185">Reference proteome</keyword>
<dbReference type="Pfam" id="PF06123">
    <property type="entry name" value="CreD"/>
    <property type="match status" value="1"/>
</dbReference>
<gene>
    <name evidence="2" type="primary">creD</name>
    <name evidence="2" type="ORF">GD597_08090</name>
</gene>
<feature type="transmembrane region" description="Helical" evidence="1">
    <location>
        <begin position="512"/>
        <end position="534"/>
    </location>
</feature>
<feature type="transmembrane region" description="Helical" evidence="1">
    <location>
        <begin position="177"/>
        <end position="198"/>
    </location>
</feature>
<keyword evidence="1" id="KW-0472">Membrane</keyword>
<feature type="transmembrane region" description="Helical" evidence="1">
    <location>
        <begin position="541"/>
        <end position="562"/>
    </location>
</feature>
<reference evidence="2" key="1">
    <citation type="submission" date="2019-10" db="EMBL/GenBank/DDBJ databases">
        <title>Draft genome sequence of Panacibacter sp. KCS-6.</title>
        <authorList>
            <person name="Yim K.J."/>
        </authorList>
    </citation>
    <scope>NUCLEOTIDE SEQUENCE</scope>
    <source>
        <strain evidence="2">KCS-6</strain>
    </source>
</reference>